<feature type="compositionally biased region" description="Basic and acidic residues" evidence="1">
    <location>
        <begin position="839"/>
        <end position="872"/>
    </location>
</feature>
<keyword evidence="3" id="KW-1185">Reference proteome</keyword>
<feature type="compositionally biased region" description="Basic and acidic residues" evidence="1">
    <location>
        <begin position="227"/>
        <end position="247"/>
    </location>
</feature>
<accession>A0A4S8LGX3</accession>
<feature type="compositionally biased region" description="Basic residues" evidence="1">
    <location>
        <begin position="52"/>
        <end position="63"/>
    </location>
</feature>
<evidence type="ECO:0000256" key="1">
    <source>
        <dbReference type="SAM" id="MobiDB-lite"/>
    </source>
</evidence>
<gene>
    <name evidence="2" type="ORF">K435DRAFT_866938</name>
</gene>
<dbReference type="AlphaFoldDB" id="A0A4S8LGX3"/>
<feature type="compositionally biased region" description="Basic residues" evidence="1">
    <location>
        <begin position="259"/>
        <end position="287"/>
    </location>
</feature>
<organism evidence="2 3">
    <name type="scientific">Dendrothele bispora (strain CBS 962.96)</name>
    <dbReference type="NCBI Taxonomy" id="1314807"/>
    <lineage>
        <taxon>Eukaryota</taxon>
        <taxon>Fungi</taxon>
        <taxon>Dikarya</taxon>
        <taxon>Basidiomycota</taxon>
        <taxon>Agaricomycotina</taxon>
        <taxon>Agaricomycetes</taxon>
        <taxon>Agaricomycetidae</taxon>
        <taxon>Agaricales</taxon>
        <taxon>Agaricales incertae sedis</taxon>
        <taxon>Dendrothele</taxon>
    </lineage>
</organism>
<dbReference type="EMBL" id="ML179435">
    <property type="protein sequence ID" value="THU87798.1"/>
    <property type="molecule type" value="Genomic_DNA"/>
</dbReference>
<proteinExistence type="predicted"/>
<feature type="compositionally biased region" description="Polar residues" evidence="1">
    <location>
        <begin position="17"/>
        <end position="28"/>
    </location>
</feature>
<reference evidence="2 3" key="1">
    <citation type="journal article" date="2019" name="Nat. Ecol. Evol.">
        <title>Megaphylogeny resolves global patterns of mushroom evolution.</title>
        <authorList>
            <person name="Varga T."/>
            <person name="Krizsan K."/>
            <person name="Foldi C."/>
            <person name="Dima B."/>
            <person name="Sanchez-Garcia M."/>
            <person name="Sanchez-Ramirez S."/>
            <person name="Szollosi G.J."/>
            <person name="Szarkandi J.G."/>
            <person name="Papp V."/>
            <person name="Albert L."/>
            <person name="Andreopoulos W."/>
            <person name="Angelini C."/>
            <person name="Antonin V."/>
            <person name="Barry K.W."/>
            <person name="Bougher N.L."/>
            <person name="Buchanan P."/>
            <person name="Buyck B."/>
            <person name="Bense V."/>
            <person name="Catcheside P."/>
            <person name="Chovatia M."/>
            <person name="Cooper J."/>
            <person name="Damon W."/>
            <person name="Desjardin D."/>
            <person name="Finy P."/>
            <person name="Geml J."/>
            <person name="Haridas S."/>
            <person name="Hughes K."/>
            <person name="Justo A."/>
            <person name="Karasinski D."/>
            <person name="Kautmanova I."/>
            <person name="Kiss B."/>
            <person name="Kocsube S."/>
            <person name="Kotiranta H."/>
            <person name="LaButti K.M."/>
            <person name="Lechner B.E."/>
            <person name="Liimatainen K."/>
            <person name="Lipzen A."/>
            <person name="Lukacs Z."/>
            <person name="Mihaltcheva S."/>
            <person name="Morgado L.N."/>
            <person name="Niskanen T."/>
            <person name="Noordeloos M.E."/>
            <person name="Ohm R.A."/>
            <person name="Ortiz-Santana B."/>
            <person name="Ovrebo C."/>
            <person name="Racz N."/>
            <person name="Riley R."/>
            <person name="Savchenko A."/>
            <person name="Shiryaev A."/>
            <person name="Soop K."/>
            <person name="Spirin V."/>
            <person name="Szebenyi C."/>
            <person name="Tomsovsky M."/>
            <person name="Tulloss R.E."/>
            <person name="Uehling J."/>
            <person name="Grigoriev I.V."/>
            <person name="Vagvolgyi C."/>
            <person name="Papp T."/>
            <person name="Martin F.M."/>
            <person name="Miettinen O."/>
            <person name="Hibbett D.S."/>
            <person name="Nagy L.G."/>
        </authorList>
    </citation>
    <scope>NUCLEOTIDE SEQUENCE [LARGE SCALE GENOMIC DNA]</scope>
    <source>
        <strain evidence="2 3">CBS 962.96</strain>
    </source>
</reference>
<feature type="region of interest" description="Disordered" evidence="1">
    <location>
        <begin position="190"/>
        <end position="346"/>
    </location>
</feature>
<dbReference type="Proteomes" id="UP000297245">
    <property type="component" value="Unassembled WGS sequence"/>
</dbReference>
<sequence>MPVTRSKANPSEGEGPSSRTRSTRSKANASEGEGPSSHTRSTRSGVAGRPAPKPKPKKSRMAKTSRPLPEPPEVTVTHSPSDPPNFQDDDTPFLPEEAPSSNEMTDSAVETGVAEALDTILNHAELPTDAQDLLVLTAQVKTLVSDPLPVQWTRAIDAVLRAPDEGSVEESIANMMSVLPDVLALYPSVSYPVPGGDTDDEKEDNGNKCEDEVENQEENQEGVEGTGGKEEDKYQETGRVDENKGNEEEREEQDPPLRSSKRRYGPKRPRSSVKRKDKRKGVHSHRKQHEDKGSAGKNDDDEDMDDNVNANADANDNANANDQDEDDNDSGSELDPDESINYKKGPLEAEYRARAIANYEEYEAKQRELAREAGKPVQAIFRAAGDSRKLLRDVNLWNLFQVWMVHPEGGKVEESDTRLEDETGSDGASRKSANKIEWWEPLYDAQLLPIRQKGLSKRRIQKIGDEFANNARHANRNIGVIVFGFVIDVHGKNSVMWGAGQEFVNMRNRSQSQLNQYLRDVETLLRQSNLNIRLGIDKSSDHWYMANEANQIARFTGKDKHRQFVSLALRYDLSRVVPSSSWKNGKFKWQDFANIAYLHQVKIVNWHSGVPVPGNGLQTLKTNVPVNKLYELSEERLKELKQHYSAYERGEREEDFVIKLNDKALRLVSWTEAEKALSVEEQGEVGVVLATDDTTLCKVLNSDKWVQTVSGDMKDKGKGKGKVVLPPITPPKAVIAQPLDSVTVVTRLLGPVVLSVVAQPLAGALVSVAFLLGPVPPSISPAIVGIPCLQILVLSRLYPTRPDRKDKVVEKYGKAPVASSSRRQITPVRRTQNTHKRQRSEDRNDIQDINKLVEEDRERKRTKKADRPRGEGRGQSSVQEKNLKVRAKK</sequence>
<name>A0A4S8LGX3_DENBC</name>
<feature type="compositionally biased region" description="Low complexity" evidence="1">
    <location>
        <begin position="307"/>
        <end position="321"/>
    </location>
</feature>
<dbReference type="OrthoDB" id="3068871at2759"/>
<feature type="region of interest" description="Disordered" evidence="1">
    <location>
        <begin position="805"/>
        <end position="889"/>
    </location>
</feature>
<feature type="compositionally biased region" description="Acidic residues" evidence="1">
    <location>
        <begin position="322"/>
        <end position="338"/>
    </location>
</feature>
<evidence type="ECO:0000313" key="3">
    <source>
        <dbReference type="Proteomes" id="UP000297245"/>
    </source>
</evidence>
<feature type="compositionally biased region" description="Basic and acidic residues" evidence="1">
    <location>
        <begin position="288"/>
        <end position="298"/>
    </location>
</feature>
<protein>
    <submittedName>
        <fullName evidence="2">Uncharacterized protein</fullName>
    </submittedName>
</protein>
<feature type="compositionally biased region" description="Acidic residues" evidence="1">
    <location>
        <begin position="211"/>
        <end position="221"/>
    </location>
</feature>
<feature type="region of interest" description="Disordered" evidence="1">
    <location>
        <begin position="1"/>
        <end position="108"/>
    </location>
</feature>
<evidence type="ECO:0000313" key="2">
    <source>
        <dbReference type="EMBL" id="THU87798.1"/>
    </source>
</evidence>